<evidence type="ECO:0000256" key="2">
    <source>
        <dbReference type="ARBA" id="ARBA00022679"/>
    </source>
</evidence>
<dbReference type="AlphaFoldDB" id="A0A370QAB3"/>
<evidence type="ECO:0000256" key="3">
    <source>
        <dbReference type="ARBA" id="ARBA00023315"/>
    </source>
</evidence>
<comment type="pathway">
    <text evidence="1">Lipid metabolism.</text>
</comment>
<dbReference type="RefSeq" id="WP_115123740.1">
    <property type="nucleotide sequence ID" value="NZ_QRAO01000003.1"/>
</dbReference>
<dbReference type="EMBL" id="QRAO01000003">
    <property type="protein sequence ID" value="RDK85306.1"/>
    <property type="molecule type" value="Genomic_DNA"/>
</dbReference>
<dbReference type="OrthoDB" id="9796839at2"/>
<reference evidence="5 6" key="1">
    <citation type="submission" date="2018-07" db="EMBL/GenBank/DDBJ databases">
        <title>Genomic Encyclopedia of Type Strains, Phase IV (KMG-IV): sequencing the most valuable type-strain genomes for metagenomic binning, comparative biology and taxonomic classification.</title>
        <authorList>
            <person name="Goeker M."/>
        </authorList>
    </citation>
    <scope>NUCLEOTIDE SEQUENCE [LARGE SCALE GENOMIC DNA]</scope>
    <source>
        <strain evidence="5 6">DSM 101478</strain>
    </source>
</reference>
<dbReference type="PANTHER" id="PTHR10434:SF9">
    <property type="entry name" value="PHOSPHOLIPID_GLYCEROL ACYLTRANSFERASE DOMAIN-CONTAINING PROTEIN"/>
    <property type="match status" value="1"/>
</dbReference>
<evidence type="ECO:0000313" key="5">
    <source>
        <dbReference type="EMBL" id="RDK85306.1"/>
    </source>
</evidence>
<dbReference type="GO" id="GO:0006654">
    <property type="term" value="P:phosphatidic acid biosynthetic process"/>
    <property type="evidence" value="ECO:0007669"/>
    <property type="project" value="TreeGrafter"/>
</dbReference>
<accession>A0A370QAB3</accession>
<dbReference type="GO" id="GO:0003841">
    <property type="term" value="F:1-acylglycerol-3-phosphate O-acyltransferase activity"/>
    <property type="evidence" value="ECO:0007669"/>
    <property type="project" value="TreeGrafter"/>
</dbReference>
<proteinExistence type="predicted"/>
<sequence>MGLSKFIFNKVLGWNIAGNFDESIKKSVIIVVPHTSWHDFYIGVFVRRIQQLNIHFVAKRELFKPPFGWYFKWMGGASLDRTPGQNKVEAIAQVFEGKEEFRLALAPEGTRKKVLNWKTGFYFIAVKAQVPIIPVSFDYGTKTVTINPPFHPSGDIEKDMPILRKFYDGVVGKVASYS</sequence>
<keyword evidence="6" id="KW-1185">Reference proteome</keyword>
<organism evidence="5 6">
    <name type="scientific">Marinirhabdus gelatinilytica</name>
    <dbReference type="NCBI Taxonomy" id="1703343"/>
    <lineage>
        <taxon>Bacteria</taxon>
        <taxon>Pseudomonadati</taxon>
        <taxon>Bacteroidota</taxon>
        <taxon>Flavobacteriia</taxon>
        <taxon>Flavobacteriales</taxon>
        <taxon>Flavobacteriaceae</taxon>
    </lineage>
</organism>
<dbReference type="SUPFAM" id="SSF69593">
    <property type="entry name" value="Glycerol-3-phosphate (1)-acyltransferase"/>
    <property type="match status" value="1"/>
</dbReference>
<comment type="caution">
    <text evidence="5">The sequence shown here is derived from an EMBL/GenBank/DDBJ whole genome shotgun (WGS) entry which is preliminary data.</text>
</comment>
<evidence type="ECO:0000313" key="6">
    <source>
        <dbReference type="Proteomes" id="UP000255317"/>
    </source>
</evidence>
<keyword evidence="2 5" id="KW-0808">Transferase</keyword>
<dbReference type="Proteomes" id="UP000255317">
    <property type="component" value="Unassembled WGS sequence"/>
</dbReference>
<dbReference type="SMART" id="SM00563">
    <property type="entry name" value="PlsC"/>
    <property type="match status" value="1"/>
</dbReference>
<name>A0A370QAB3_9FLAO</name>
<evidence type="ECO:0000259" key="4">
    <source>
        <dbReference type="SMART" id="SM00563"/>
    </source>
</evidence>
<dbReference type="PANTHER" id="PTHR10434">
    <property type="entry name" value="1-ACYL-SN-GLYCEROL-3-PHOSPHATE ACYLTRANSFERASE"/>
    <property type="match status" value="1"/>
</dbReference>
<gene>
    <name evidence="5" type="ORF">C8D94_103129</name>
</gene>
<feature type="domain" description="Phospholipid/glycerol acyltransferase" evidence="4">
    <location>
        <begin position="28"/>
        <end position="140"/>
    </location>
</feature>
<dbReference type="InterPro" id="IPR002123">
    <property type="entry name" value="Plipid/glycerol_acylTrfase"/>
</dbReference>
<keyword evidence="3 5" id="KW-0012">Acyltransferase</keyword>
<protein>
    <submittedName>
        <fullName evidence="5">1-acyl-sn-glycerol-3-phosphate acyltransferase</fullName>
    </submittedName>
</protein>
<dbReference type="Pfam" id="PF01553">
    <property type="entry name" value="Acyltransferase"/>
    <property type="match status" value="1"/>
</dbReference>
<evidence type="ECO:0000256" key="1">
    <source>
        <dbReference type="ARBA" id="ARBA00005189"/>
    </source>
</evidence>